<dbReference type="Proteomes" id="UP000003416">
    <property type="component" value="Unassembled WGS sequence"/>
</dbReference>
<dbReference type="AlphaFoldDB" id="F3PXX3"/>
<protein>
    <submittedName>
        <fullName evidence="1">Uncharacterized protein</fullName>
    </submittedName>
</protein>
<dbReference type="HOGENOM" id="CLU_2894521_0_0_10"/>
<gene>
    <name evidence="1" type="ORF">HMPREF9446_03621</name>
</gene>
<accession>F3PXX3</accession>
<evidence type="ECO:0000313" key="2">
    <source>
        <dbReference type="Proteomes" id="UP000003416"/>
    </source>
</evidence>
<dbReference type="STRING" id="763034.HMPREF9446_03621"/>
<reference evidence="1 2" key="1">
    <citation type="submission" date="2011-02" db="EMBL/GenBank/DDBJ databases">
        <authorList>
            <person name="Weinstock G."/>
            <person name="Sodergren E."/>
            <person name="Clifton S."/>
            <person name="Fulton L."/>
            <person name="Fulton B."/>
            <person name="Courtney L."/>
            <person name="Fronick C."/>
            <person name="Harrison M."/>
            <person name="Strong C."/>
            <person name="Farmer C."/>
            <person name="Delahaunty K."/>
            <person name="Markovic C."/>
            <person name="Hall O."/>
            <person name="Minx P."/>
            <person name="Tomlinson C."/>
            <person name="Mitreva M."/>
            <person name="Hou S."/>
            <person name="Chen J."/>
            <person name="Wollam A."/>
            <person name="Pepin K.H."/>
            <person name="Johnson M."/>
            <person name="Bhonagiri V."/>
            <person name="Zhang X."/>
            <person name="Suruliraj S."/>
            <person name="Warren W."/>
            <person name="Chinwalla A."/>
            <person name="Mardis E.R."/>
            <person name="Wilson R.K."/>
        </authorList>
    </citation>
    <scope>NUCLEOTIDE SEQUENCE [LARGE SCALE GENOMIC DNA]</scope>
    <source>
        <strain evidence="1 2">YIT 12057</strain>
    </source>
</reference>
<organism evidence="1 2">
    <name type="scientific">Bacteroides fluxus YIT 12057</name>
    <dbReference type="NCBI Taxonomy" id="763034"/>
    <lineage>
        <taxon>Bacteria</taxon>
        <taxon>Pseudomonadati</taxon>
        <taxon>Bacteroidota</taxon>
        <taxon>Bacteroidia</taxon>
        <taxon>Bacteroidales</taxon>
        <taxon>Bacteroidaceae</taxon>
        <taxon>Bacteroides</taxon>
    </lineage>
</organism>
<name>F3PXX3_9BACE</name>
<keyword evidence="2" id="KW-1185">Reference proteome</keyword>
<dbReference type="EMBL" id="AFBN01000100">
    <property type="protein sequence ID" value="EGF51240.1"/>
    <property type="molecule type" value="Genomic_DNA"/>
</dbReference>
<sequence>MNMYSHGANKRSQALNELWDGCMSNFTYCPCLQALLRLSENVQSVRFRTLFLLRFPLIFNGL</sequence>
<evidence type="ECO:0000313" key="1">
    <source>
        <dbReference type="EMBL" id="EGF51240.1"/>
    </source>
</evidence>
<comment type="caution">
    <text evidence="1">The sequence shown here is derived from an EMBL/GenBank/DDBJ whole genome shotgun (WGS) entry which is preliminary data.</text>
</comment>
<proteinExistence type="predicted"/>